<keyword evidence="3" id="KW-0472">Membrane</keyword>
<keyword evidence="3 6" id="KW-0449">Lipoprotein</keyword>
<dbReference type="GO" id="GO:0071555">
    <property type="term" value="P:cell wall organization"/>
    <property type="evidence" value="ECO:0007669"/>
    <property type="project" value="UniProtKB-KW"/>
</dbReference>
<comment type="subcellular location">
    <subcellularLocation>
        <location evidence="3">Cell membrane</location>
        <topology evidence="3">Lipid-anchor</topology>
    </subcellularLocation>
</comment>
<reference evidence="7" key="1">
    <citation type="journal article" date="2010" name="Stand. Genomic Sci.">
        <title>Complete genome sequence of Sulfurimonas autotrophica type strain (OK10).</title>
        <authorList>
            <person name="Sikorski J."/>
            <person name="Munk C."/>
            <person name="Lapidus A."/>
            <person name="Djao O."/>
            <person name="Lucas S."/>
            <person name="Glavina Del Rio T."/>
            <person name="Nolan M."/>
            <person name="Tice H."/>
            <person name="Han C."/>
            <person name="Cheng J."/>
            <person name="Tapia R."/>
            <person name="Goodwin L."/>
            <person name="Pitluck S."/>
            <person name="Liolios K."/>
            <person name="Ivanova N."/>
            <person name="Mavromatis K."/>
            <person name="Mikhailova N."/>
            <person name="Pati A."/>
            <person name="Sims D."/>
            <person name="Meincke L."/>
            <person name="Brettin T."/>
            <person name="Detter J."/>
            <person name="Chen A."/>
            <person name="Palaniappan K."/>
            <person name="Land M."/>
            <person name="Hauser L."/>
            <person name="Chang Y."/>
            <person name="Jeffries C."/>
            <person name="Rohde M."/>
            <person name="Lang E."/>
            <person name="Spring S."/>
            <person name="Goker M."/>
            <person name="Woyke T."/>
            <person name="Bristow J."/>
            <person name="Eisen J."/>
            <person name="Markowitz V."/>
            <person name="Hugenholtz P."/>
            <person name="Kyrpides N."/>
            <person name="Klenk H."/>
        </authorList>
    </citation>
    <scope>NUCLEOTIDE SEQUENCE [LARGE SCALE GENOMIC DNA]</scope>
    <source>
        <strain evidence="7">ATCC BAA-671 / DSM 16294 / JCM 11897 / OK10</strain>
    </source>
</reference>
<gene>
    <name evidence="3" type="primary">rlpA</name>
    <name evidence="6" type="ordered locus">Saut_1150</name>
</gene>
<evidence type="ECO:0000256" key="4">
    <source>
        <dbReference type="RuleBase" id="RU003495"/>
    </source>
</evidence>
<dbReference type="CDD" id="cd22268">
    <property type="entry name" value="DPBB_RlpA-like"/>
    <property type="match status" value="1"/>
</dbReference>
<dbReference type="NCBIfam" id="TIGR00413">
    <property type="entry name" value="rlpA"/>
    <property type="match status" value="1"/>
</dbReference>
<dbReference type="InterPro" id="IPR012997">
    <property type="entry name" value="RplA"/>
</dbReference>
<dbReference type="PROSITE" id="PS51257">
    <property type="entry name" value="PROKAR_LIPOPROTEIN"/>
    <property type="match status" value="1"/>
</dbReference>
<dbReference type="InterPro" id="IPR034718">
    <property type="entry name" value="RlpA"/>
</dbReference>
<dbReference type="eggNOG" id="COG0797">
    <property type="taxonomic scope" value="Bacteria"/>
</dbReference>
<dbReference type="HAMAP" id="MF_02071">
    <property type="entry name" value="RlpA"/>
    <property type="match status" value="1"/>
</dbReference>
<evidence type="ECO:0000259" key="5">
    <source>
        <dbReference type="Pfam" id="PF03330"/>
    </source>
</evidence>
<dbReference type="EC" id="4.2.2.-" evidence="3"/>
<dbReference type="Gene3D" id="2.40.40.10">
    <property type="entry name" value="RlpA-like domain"/>
    <property type="match status" value="1"/>
</dbReference>
<dbReference type="GO" id="GO:0000270">
    <property type="term" value="P:peptidoglycan metabolic process"/>
    <property type="evidence" value="ECO:0007669"/>
    <property type="project" value="UniProtKB-UniRule"/>
</dbReference>
<dbReference type="AlphaFoldDB" id="E0USN5"/>
<comment type="function">
    <text evidence="3">Lytic transglycosylase with a strong preference for naked glycan strands that lack stem peptides.</text>
</comment>
<dbReference type="InterPro" id="IPR036908">
    <property type="entry name" value="RlpA-like_sf"/>
</dbReference>
<evidence type="ECO:0000256" key="3">
    <source>
        <dbReference type="HAMAP-Rule" id="MF_02071"/>
    </source>
</evidence>
<dbReference type="HOGENOM" id="CLU_042923_3_4_7"/>
<accession>E0USN5</accession>
<sequence length="272" mass="30589">MNKLFLFLVIGAVLFMSGCSTRGYSGYRHYKYSEPTYYSDDKSVYRSTYDKKKYSHPTMRPYVVHGKRYYPTVVSVGDRFRGNASWYGPNFHGKFTSNGERYNMWDMTAAHKTLPMNTIVKVINRRNGKSTVVRINDRGPFVSTRIIDLSKAAASKINMIGTGTAPVTLEVLGFTGKGKSKIPSTRQLKKSPKSVALSGFALQIASFSNISGAIKTQEKYNNTDGYTTVIKDMQGANGRMFKVWLKGFKSELEARDYKANGIFKGAFIVRED</sequence>
<evidence type="ECO:0000313" key="6">
    <source>
        <dbReference type="EMBL" id="ADN09198.1"/>
    </source>
</evidence>
<dbReference type="STRING" id="563040.Saut_1150"/>
<protein>
    <recommendedName>
        <fullName evidence="3">Probable endolytic peptidoglycan transglycosylase RlpA</fullName>
        <ecNumber evidence="3">4.2.2.-</ecNumber>
    </recommendedName>
</protein>
<name>E0USN5_SULAO</name>
<dbReference type="PANTHER" id="PTHR34183">
    <property type="entry name" value="ENDOLYTIC PEPTIDOGLYCAN TRANSGLYCOSYLASE RLPA"/>
    <property type="match status" value="1"/>
</dbReference>
<keyword evidence="7" id="KW-1185">Reference proteome</keyword>
<evidence type="ECO:0000313" key="7">
    <source>
        <dbReference type="Proteomes" id="UP000007803"/>
    </source>
</evidence>
<proteinExistence type="inferred from homology"/>
<feature type="domain" description="RlpA-like protein double-psi beta-barrel" evidence="5">
    <location>
        <begin position="81"/>
        <end position="168"/>
    </location>
</feature>
<evidence type="ECO:0000256" key="1">
    <source>
        <dbReference type="ARBA" id="ARBA00023239"/>
    </source>
</evidence>
<comment type="similarity">
    <text evidence="3 4">Belongs to the RlpA family.</text>
</comment>
<dbReference type="RefSeq" id="WP_013326954.1">
    <property type="nucleotide sequence ID" value="NC_014506.1"/>
</dbReference>
<dbReference type="InterPro" id="IPR009009">
    <property type="entry name" value="RlpA-like_DPBB"/>
</dbReference>
<organism evidence="6 7">
    <name type="scientific">Sulfurimonas autotrophica (strain ATCC BAA-671 / DSM 16294 / JCM 11897 / OK10)</name>
    <dbReference type="NCBI Taxonomy" id="563040"/>
    <lineage>
        <taxon>Bacteria</taxon>
        <taxon>Pseudomonadati</taxon>
        <taxon>Campylobacterota</taxon>
        <taxon>Epsilonproteobacteria</taxon>
        <taxon>Campylobacterales</taxon>
        <taxon>Sulfurimonadaceae</taxon>
        <taxon>Sulfurimonas</taxon>
    </lineage>
</organism>
<evidence type="ECO:0000256" key="2">
    <source>
        <dbReference type="ARBA" id="ARBA00023316"/>
    </source>
</evidence>
<dbReference type="SUPFAM" id="SSF50685">
    <property type="entry name" value="Barwin-like endoglucanases"/>
    <property type="match status" value="1"/>
</dbReference>
<dbReference type="Proteomes" id="UP000007803">
    <property type="component" value="Chromosome"/>
</dbReference>
<dbReference type="EMBL" id="CP002205">
    <property type="protein sequence ID" value="ADN09198.1"/>
    <property type="molecule type" value="Genomic_DNA"/>
</dbReference>
<keyword evidence="1 3" id="KW-0456">Lyase</keyword>
<keyword evidence="2 3" id="KW-0961">Cell wall biogenesis/degradation</keyword>
<dbReference type="GO" id="GO:0008932">
    <property type="term" value="F:lytic endotransglycosylase activity"/>
    <property type="evidence" value="ECO:0007669"/>
    <property type="project" value="UniProtKB-UniRule"/>
</dbReference>
<dbReference type="PANTHER" id="PTHR34183:SF1">
    <property type="entry name" value="ENDOLYTIC PEPTIDOGLYCAN TRANSGLYCOSYLASE RLPA"/>
    <property type="match status" value="1"/>
</dbReference>
<keyword evidence="3" id="KW-0564">Palmitate</keyword>
<dbReference type="Pfam" id="PF03330">
    <property type="entry name" value="DPBB_1"/>
    <property type="match status" value="1"/>
</dbReference>
<dbReference type="GO" id="GO:0005886">
    <property type="term" value="C:plasma membrane"/>
    <property type="evidence" value="ECO:0007669"/>
    <property type="project" value="UniProtKB-SubCell"/>
</dbReference>
<keyword evidence="3" id="KW-1003">Cell membrane</keyword>
<dbReference type="KEGG" id="sua:Saut_1150"/>